<dbReference type="InterPro" id="IPR052064">
    <property type="entry name" value="Mito_IMP1_subunit"/>
</dbReference>
<keyword evidence="2 6" id="KW-0378">Hydrolase</keyword>
<comment type="subcellular location">
    <subcellularLocation>
        <location evidence="6">Membrane</location>
        <topology evidence="6">Single-pass type II membrane protein</topology>
    </subcellularLocation>
</comment>
<dbReference type="Pfam" id="PF10502">
    <property type="entry name" value="Peptidase_S26"/>
    <property type="match status" value="1"/>
</dbReference>
<keyword evidence="3 6" id="KW-0472">Membrane</keyword>
<dbReference type="PANTHER" id="PTHR12383:SF16">
    <property type="entry name" value="MITOCHONDRIAL INNER MEMBRANE PROTEASE SUBUNIT 1"/>
    <property type="match status" value="1"/>
</dbReference>
<dbReference type="GO" id="GO:0006465">
    <property type="term" value="P:signal peptide processing"/>
    <property type="evidence" value="ECO:0007669"/>
    <property type="project" value="InterPro"/>
</dbReference>
<dbReference type="AlphaFoldDB" id="A0AAE3JHW2"/>
<dbReference type="RefSeq" id="WP_230752458.1">
    <property type="nucleotide sequence ID" value="NZ_JAINWA010000001.1"/>
</dbReference>
<dbReference type="PANTHER" id="PTHR12383">
    <property type="entry name" value="PROTEASE FAMILY S26 MITOCHONDRIAL INNER MEMBRANE PROTEASE-RELATED"/>
    <property type="match status" value="1"/>
</dbReference>
<dbReference type="InterPro" id="IPR000223">
    <property type="entry name" value="Pept_S26A_signal_pept_1"/>
</dbReference>
<dbReference type="CDD" id="cd06530">
    <property type="entry name" value="S26_SPase_I"/>
    <property type="match status" value="1"/>
</dbReference>
<reference evidence="8" key="1">
    <citation type="submission" date="2021-08" db="EMBL/GenBank/DDBJ databases">
        <title>Comparative analyses of Brucepasteria parasyntrophica and Teretinema zuelzerae.</title>
        <authorList>
            <person name="Song Y."/>
            <person name="Brune A."/>
        </authorList>
    </citation>
    <scope>NUCLEOTIDE SEQUENCE</scope>
    <source>
        <strain evidence="8">DSM 1903</strain>
    </source>
</reference>
<dbReference type="Proteomes" id="UP001198163">
    <property type="component" value="Unassembled WGS sequence"/>
</dbReference>
<evidence type="ECO:0000256" key="4">
    <source>
        <dbReference type="ARBA" id="ARBA00038445"/>
    </source>
</evidence>
<dbReference type="Gene3D" id="2.10.109.10">
    <property type="entry name" value="Umud Fragment, subunit A"/>
    <property type="match status" value="1"/>
</dbReference>
<evidence type="ECO:0000256" key="6">
    <source>
        <dbReference type="RuleBase" id="RU362042"/>
    </source>
</evidence>
<gene>
    <name evidence="8" type="primary">lepB</name>
    <name evidence="8" type="ORF">K7J14_01925</name>
</gene>
<dbReference type="NCBIfam" id="TIGR02227">
    <property type="entry name" value="sigpep_I_bact"/>
    <property type="match status" value="1"/>
</dbReference>
<evidence type="ECO:0000256" key="5">
    <source>
        <dbReference type="PIRSR" id="PIRSR600223-1"/>
    </source>
</evidence>
<dbReference type="GO" id="GO:0004252">
    <property type="term" value="F:serine-type endopeptidase activity"/>
    <property type="evidence" value="ECO:0007669"/>
    <property type="project" value="InterPro"/>
</dbReference>
<keyword evidence="6" id="KW-0812">Transmembrane</keyword>
<evidence type="ECO:0000259" key="7">
    <source>
        <dbReference type="Pfam" id="PF10502"/>
    </source>
</evidence>
<keyword evidence="9" id="KW-1185">Reference proteome</keyword>
<dbReference type="InterPro" id="IPR019533">
    <property type="entry name" value="Peptidase_S26"/>
</dbReference>
<evidence type="ECO:0000256" key="3">
    <source>
        <dbReference type="ARBA" id="ARBA00023136"/>
    </source>
</evidence>
<evidence type="ECO:0000256" key="2">
    <source>
        <dbReference type="ARBA" id="ARBA00022801"/>
    </source>
</evidence>
<dbReference type="SUPFAM" id="SSF51306">
    <property type="entry name" value="LexA/Signal peptidase"/>
    <property type="match status" value="1"/>
</dbReference>
<organism evidence="8 9">
    <name type="scientific">Teretinema zuelzerae</name>
    <dbReference type="NCBI Taxonomy" id="156"/>
    <lineage>
        <taxon>Bacteria</taxon>
        <taxon>Pseudomonadati</taxon>
        <taxon>Spirochaetota</taxon>
        <taxon>Spirochaetia</taxon>
        <taxon>Spirochaetales</taxon>
        <taxon>Treponemataceae</taxon>
        <taxon>Teretinema</taxon>
    </lineage>
</organism>
<comment type="similarity">
    <text evidence="4">Belongs to the peptidase S26 family. IMP1 subfamily.</text>
</comment>
<keyword evidence="6" id="KW-0645">Protease</keyword>
<dbReference type="EC" id="3.4.21.89" evidence="6"/>
<keyword evidence="6" id="KW-1133">Transmembrane helix</keyword>
<dbReference type="GO" id="GO:0009003">
    <property type="term" value="F:signal peptidase activity"/>
    <property type="evidence" value="ECO:0007669"/>
    <property type="project" value="UniProtKB-EC"/>
</dbReference>
<protein>
    <recommendedName>
        <fullName evidence="1 6">Signal peptidase I</fullName>
        <ecNumber evidence="6">3.4.21.89</ecNumber>
    </recommendedName>
</protein>
<evidence type="ECO:0000256" key="1">
    <source>
        <dbReference type="ARBA" id="ARBA00019232"/>
    </source>
</evidence>
<evidence type="ECO:0000313" key="8">
    <source>
        <dbReference type="EMBL" id="MCD1653456.1"/>
    </source>
</evidence>
<evidence type="ECO:0000313" key="9">
    <source>
        <dbReference type="Proteomes" id="UP001198163"/>
    </source>
</evidence>
<name>A0AAE3JHW2_9SPIR</name>
<accession>A0AAE3JHW2</accession>
<feature type="active site" evidence="5">
    <location>
        <position position="35"/>
    </location>
</feature>
<feature type="active site" evidence="5">
    <location>
        <position position="87"/>
    </location>
</feature>
<feature type="transmembrane region" description="Helical" evidence="6">
    <location>
        <begin position="9"/>
        <end position="31"/>
    </location>
</feature>
<dbReference type="PRINTS" id="PR00727">
    <property type="entry name" value="LEADERPTASE"/>
</dbReference>
<comment type="caution">
    <text evidence="8">The sequence shown here is derived from an EMBL/GenBank/DDBJ whole genome shotgun (WGS) entry which is preliminary data.</text>
</comment>
<sequence length="166" mass="18970">MKSLRSRALYFFTVVLIALFCKLFVVDVMYVSGPSMEPALVHGNLVLEYKLAWGIPLPFANRYLMRWGEPIEDDVVIYPWNGRYVIKRCAGTPGTSLVFSPDSGYSVDIRKRIVPLTEEQYLKLHQTKEIPPGTIFALGDNLDYSRDSRDYGFVALDSIRGKVLWK</sequence>
<dbReference type="InterPro" id="IPR036286">
    <property type="entry name" value="LexA/Signal_pep-like_sf"/>
</dbReference>
<dbReference type="GO" id="GO:0016020">
    <property type="term" value="C:membrane"/>
    <property type="evidence" value="ECO:0007669"/>
    <property type="project" value="UniProtKB-SubCell"/>
</dbReference>
<proteinExistence type="inferred from homology"/>
<comment type="catalytic activity">
    <reaction evidence="6">
        <text>Cleavage of hydrophobic, N-terminal signal or leader sequences from secreted and periplasmic proteins.</text>
        <dbReference type="EC" id="3.4.21.89"/>
    </reaction>
</comment>
<dbReference type="EMBL" id="JAINWA010000001">
    <property type="protein sequence ID" value="MCD1653456.1"/>
    <property type="molecule type" value="Genomic_DNA"/>
</dbReference>
<feature type="domain" description="Peptidase S26" evidence="7">
    <location>
        <begin position="8"/>
        <end position="164"/>
    </location>
</feature>